<dbReference type="InterPro" id="IPR029460">
    <property type="entry name" value="DNAPol_HHH"/>
</dbReference>
<dbReference type="NCBIfam" id="NF004226">
    <property type="entry name" value="PRK05673.1"/>
    <property type="match status" value="1"/>
</dbReference>
<evidence type="ECO:0000256" key="9">
    <source>
        <dbReference type="ARBA" id="ARBA00025611"/>
    </source>
</evidence>
<dbReference type="InterPro" id="IPR040982">
    <property type="entry name" value="DNA_pol3_finger"/>
</dbReference>
<dbReference type="AlphaFoldDB" id="A0A3D8PM66"/>
<evidence type="ECO:0000259" key="11">
    <source>
        <dbReference type="SMART" id="SM00481"/>
    </source>
</evidence>
<dbReference type="InterPro" id="IPR041931">
    <property type="entry name" value="DNA_pol3_alpha_thumb_dom"/>
</dbReference>
<dbReference type="Pfam" id="PF14579">
    <property type="entry name" value="HHH_6"/>
    <property type="match status" value="1"/>
</dbReference>
<dbReference type="SMART" id="SM00481">
    <property type="entry name" value="POLIIIAc"/>
    <property type="match status" value="1"/>
</dbReference>
<evidence type="ECO:0000256" key="2">
    <source>
        <dbReference type="ARBA" id="ARBA00009496"/>
    </source>
</evidence>
<dbReference type="OrthoDB" id="9803237at2"/>
<reference evidence="13" key="1">
    <citation type="submission" date="2017-11" db="EMBL/GenBank/DDBJ databases">
        <authorList>
            <person name="Zhu W."/>
        </authorList>
    </citation>
    <scope>NUCLEOTIDE SEQUENCE [LARGE SCALE GENOMIC DNA]</scope>
    <source>
        <strain evidence="13">CAU 1183</strain>
    </source>
</reference>
<dbReference type="Gene3D" id="3.20.20.140">
    <property type="entry name" value="Metal-dependent hydrolases"/>
    <property type="match status" value="1"/>
</dbReference>
<dbReference type="InterPro" id="IPR011708">
    <property type="entry name" value="DNA_pol3_alpha_NTPase_dom"/>
</dbReference>
<evidence type="ECO:0000256" key="3">
    <source>
        <dbReference type="ARBA" id="ARBA00012417"/>
    </source>
</evidence>
<comment type="subcellular location">
    <subcellularLocation>
        <location evidence="1">Cytoplasm</location>
    </subcellularLocation>
</comment>
<keyword evidence="7" id="KW-0235">DNA replication</keyword>
<name>A0A3D8PM66_9BACI</name>
<feature type="domain" description="Polymerase/histidinol phosphatase N-terminal" evidence="11">
    <location>
        <begin position="4"/>
        <end position="71"/>
    </location>
</feature>
<dbReference type="Pfam" id="PF02811">
    <property type="entry name" value="PHP"/>
    <property type="match status" value="1"/>
</dbReference>
<dbReference type="Gene3D" id="1.10.10.1600">
    <property type="entry name" value="Bacterial DNA polymerase III alpha subunit, thumb domain"/>
    <property type="match status" value="1"/>
</dbReference>
<dbReference type="Pfam" id="PF01336">
    <property type="entry name" value="tRNA_anti-codon"/>
    <property type="match status" value="1"/>
</dbReference>
<protein>
    <recommendedName>
        <fullName evidence="4">DNA polymerase III subunit alpha</fullName>
        <ecNumber evidence="3">2.7.7.7</ecNumber>
    </recommendedName>
</protein>
<dbReference type="EC" id="2.7.7.7" evidence="3"/>
<dbReference type="GO" id="GO:0005737">
    <property type="term" value="C:cytoplasm"/>
    <property type="evidence" value="ECO:0007669"/>
    <property type="project" value="UniProtKB-SubCell"/>
</dbReference>
<comment type="caution">
    <text evidence="12">The sequence shown here is derived from an EMBL/GenBank/DDBJ whole genome shotgun (WGS) entry which is preliminary data.</text>
</comment>
<dbReference type="CDD" id="cd04485">
    <property type="entry name" value="DnaE_OBF"/>
    <property type="match status" value="1"/>
</dbReference>
<comment type="catalytic activity">
    <reaction evidence="10">
        <text>DNA(n) + a 2'-deoxyribonucleoside 5'-triphosphate = DNA(n+1) + diphosphate</text>
        <dbReference type="Rhea" id="RHEA:22508"/>
        <dbReference type="Rhea" id="RHEA-COMP:17339"/>
        <dbReference type="Rhea" id="RHEA-COMP:17340"/>
        <dbReference type="ChEBI" id="CHEBI:33019"/>
        <dbReference type="ChEBI" id="CHEBI:61560"/>
        <dbReference type="ChEBI" id="CHEBI:173112"/>
        <dbReference type="EC" id="2.7.7.7"/>
    </reaction>
</comment>
<accession>A0A3D8PM66</accession>
<keyword evidence="6" id="KW-0548">Nucleotidyltransferase</keyword>
<keyword evidence="5" id="KW-0808">Transferase</keyword>
<dbReference type="GO" id="GO:0008408">
    <property type="term" value="F:3'-5' exonuclease activity"/>
    <property type="evidence" value="ECO:0007669"/>
    <property type="project" value="InterPro"/>
</dbReference>
<dbReference type="PANTHER" id="PTHR32294:SF0">
    <property type="entry name" value="DNA POLYMERASE III SUBUNIT ALPHA"/>
    <property type="match status" value="1"/>
</dbReference>
<dbReference type="GO" id="GO:0003887">
    <property type="term" value="F:DNA-directed DNA polymerase activity"/>
    <property type="evidence" value="ECO:0007669"/>
    <property type="project" value="UniProtKB-KW"/>
</dbReference>
<proteinExistence type="inferred from homology"/>
<dbReference type="InterPro" id="IPR004013">
    <property type="entry name" value="PHP_dom"/>
</dbReference>
<dbReference type="InterPro" id="IPR003141">
    <property type="entry name" value="Pol/His_phosphatase_N"/>
</dbReference>
<dbReference type="Proteomes" id="UP000257143">
    <property type="component" value="Unassembled WGS sequence"/>
</dbReference>
<dbReference type="SUPFAM" id="SSF89550">
    <property type="entry name" value="PHP domain-like"/>
    <property type="match status" value="1"/>
</dbReference>
<evidence type="ECO:0000256" key="7">
    <source>
        <dbReference type="ARBA" id="ARBA00022705"/>
    </source>
</evidence>
<evidence type="ECO:0000256" key="1">
    <source>
        <dbReference type="ARBA" id="ARBA00004496"/>
    </source>
</evidence>
<dbReference type="InterPro" id="IPR004805">
    <property type="entry name" value="DnaE2/DnaE/PolC"/>
</dbReference>
<dbReference type="EMBL" id="PIOC01000027">
    <property type="protein sequence ID" value="RDW16328.1"/>
    <property type="molecule type" value="Genomic_DNA"/>
</dbReference>
<dbReference type="PANTHER" id="PTHR32294">
    <property type="entry name" value="DNA POLYMERASE III SUBUNIT ALPHA"/>
    <property type="match status" value="1"/>
</dbReference>
<dbReference type="GO" id="GO:0003676">
    <property type="term" value="F:nucleic acid binding"/>
    <property type="evidence" value="ECO:0007669"/>
    <property type="project" value="InterPro"/>
</dbReference>
<dbReference type="GO" id="GO:0006260">
    <property type="term" value="P:DNA replication"/>
    <property type="evidence" value="ECO:0007669"/>
    <property type="project" value="UniProtKB-KW"/>
</dbReference>
<dbReference type="InterPro" id="IPR004365">
    <property type="entry name" value="NA-bd_OB_tRNA"/>
</dbReference>
<dbReference type="InterPro" id="IPR016195">
    <property type="entry name" value="Pol/histidinol_Pase-like"/>
</dbReference>
<keyword evidence="13" id="KW-1185">Reference proteome</keyword>
<dbReference type="Pfam" id="PF07733">
    <property type="entry name" value="DNA_pol3_alpha"/>
    <property type="match status" value="1"/>
</dbReference>
<evidence type="ECO:0000256" key="4">
    <source>
        <dbReference type="ARBA" id="ARBA00019114"/>
    </source>
</evidence>
<evidence type="ECO:0000256" key="8">
    <source>
        <dbReference type="ARBA" id="ARBA00022932"/>
    </source>
</evidence>
<evidence type="ECO:0000313" key="13">
    <source>
        <dbReference type="Proteomes" id="UP000257143"/>
    </source>
</evidence>
<dbReference type="Gene3D" id="1.10.150.870">
    <property type="match status" value="1"/>
</dbReference>
<keyword evidence="8" id="KW-0239">DNA-directed DNA polymerase</keyword>
<evidence type="ECO:0000256" key="10">
    <source>
        <dbReference type="ARBA" id="ARBA00049244"/>
    </source>
</evidence>
<dbReference type="NCBIfam" id="TIGR00594">
    <property type="entry name" value="polc"/>
    <property type="match status" value="1"/>
</dbReference>
<organism evidence="12 13">
    <name type="scientific">Oceanobacillus arenosus</name>
    <dbReference type="NCBI Taxonomy" id="1229153"/>
    <lineage>
        <taxon>Bacteria</taxon>
        <taxon>Bacillati</taxon>
        <taxon>Bacillota</taxon>
        <taxon>Bacilli</taxon>
        <taxon>Bacillales</taxon>
        <taxon>Bacillaceae</taxon>
        <taxon>Oceanobacillus</taxon>
    </lineage>
</organism>
<evidence type="ECO:0000313" key="12">
    <source>
        <dbReference type="EMBL" id="RDW16328.1"/>
    </source>
</evidence>
<evidence type="ECO:0000256" key="5">
    <source>
        <dbReference type="ARBA" id="ARBA00022679"/>
    </source>
</evidence>
<gene>
    <name evidence="12" type="ORF">CWR48_16925</name>
</gene>
<dbReference type="Pfam" id="PF17657">
    <property type="entry name" value="DNA_pol3_finger"/>
    <property type="match status" value="1"/>
</dbReference>
<comment type="similarity">
    <text evidence="2">Belongs to the DNA polymerase type-C family. DnaE subfamily.</text>
</comment>
<sequence>MSYTHLQVRSGYSLMDSTITIDKLVNHAKELAFHTIALTDEHVLYGAIPFYKACVKAGIKPIIGMITKVMTGEEENEVVLLAKNNHGYNALVKLSTELQLAQRNAIDFTEMHAFTENLICILPAANPSIADLLLGATYDQVAAYVNRWQEAVRSDGFYLGIQANESAELVRSLQAFHEQYDIPVVAVNDVRYLEEKDAIAYDCLQAIKHGNRWGMQIADATSRNKHLRSASEMEARFADNWPEVLQETEKISAKCEVTFDFNQRLLPSFPVPNGISADAYLEQLCKENVMKKYATLTDEISERLQYELGIIQSMGFSDYFLIVADFIRYAKENQILVGPGRGSSAGSLVAYVLGITDVDPIHYHLLFERFLNPERQTMPDIDIDFADEKRDMVIDYVREKYSAEHVAQIITFGTFAARSLIRELIKTLEVDDQEARYILKEIPLQTKKGISEIIQDSADLRDFIKASPKLKVLFTVAIKLEGIPRHVSTHAAGVVISEQPLSEHVPLTIGTNETRLTQYTMTDLESLGLLKIDFLGLRNLTLLEKIVKSIQLTANKNLTLDSIPADDESTYALLRKGQTNGIFQLESQGMRGVLKALKPTSFEDIVAVNALYRPGPMDFIPTYIARKHHQEQVTYPHPDLAPILEKTYGVLVYQEQIMQIANRIAGFTLGEADILRRAVSKKKQEVMDEQKEAFVNGCLHNGYERTVAEEIFSWIVKFANYGFPRSHAVAYSKISYQLSYLKTHYPANFFAEILSAARNQQDKISMYLKELRGQGLTLLSPSINHSYSKYTVDHQQVRMGLATIKGVGNQAIQEIIRVRKQAKFKNIFDFCLRIDFKQINRQTIENLIIAGVFDETHANRASLLASLDQAMEQGELFREFSDQPSLFKDQIELEVHYVEIEDFSIVKKLADEKEFLGMYISSHPLKEYRSRLRASGFVPLANAETFIGKRNMKAAVIIQQIKTIRTKRGESMAFITLSDETSEMDGVVFPDLYRETRRFLEEETLIMIKGKIESRNRRVQWVLDEIKPFAVDELAVISSERLFIKLGDEESVEALEQIQKVAHQFPGSVAIIIYQENTKQTYQLAADYNINPTRDALNALRNFFGNADVILQK</sequence>
<comment type="function">
    <text evidence="9">DNA polymerase III is a complex, multichain enzyme responsible for most of the replicative synthesis in bacteria. This DNA polymerase also exhibits 3' to 5' exonuclease activity. The alpha chain is the DNA polymerase.</text>
</comment>
<evidence type="ECO:0000256" key="6">
    <source>
        <dbReference type="ARBA" id="ARBA00022695"/>
    </source>
</evidence>